<sequence>MCAERQKTLRSLPKTWTLVFIITSLLAGLLLAGTAIFMVNVKDTRFVRGDQFSIGVTHNCLTAYATAAYLASIGMAHLYHPRHYRVGLTSSTPIHKAVNGIFHVDEYLYPPQFLILPYGLWALCQDFFVLRTAWFVLTITVVLIALAGVALWGGAFRSRPQLLLFPLLLCAPVVHTAIQIENIHIVIVAISLLAMIAFDEHHEFLGGALLGFAVVAKIWPAVLLLYLLIQRRWKPVIACNVAIGGYTGISLLLFGFKPYQDFFTFGLQHVESGESLLSTNYTPTIIENMSVFGIFHKLDALNILSFQPARLSSFIGWSFTMILGTVIIATGLRRETNAENDDNNRILRLQLWLSLLTLGQLRSPFLPWHYGVISTLWLLLVLMTSLKGWTLGVAGAAWLCLATNMPVEFLSMTQHANIGYTLFAALLMCGAIVVSLRIYYVSTTWGERILGSPASYWRSQKR</sequence>
<proteinExistence type="inferred from homology"/>
<feature type="transmembrane region" description="Helical" evidence="8">
    <location>
        <begin position="133"/>
        <end position="153"/>
    </location>
</feature>
<comment type="subcellular location">
    <subcellularLocation>
        <location evidence="1">Cell membrane</location>
        <topology evidence="1">Multi-pass membrane protein</topology>
    </subcellularLocation>
</comment>
<evidence type="ECO:0000313" key="10">
    <source>
        <dbReference type="Proteomes" id="UP000030700"/>
    </source>
</evidence>
<evidence type="ECO:0000256" key="8">
    <source>
        <dbReference type="SAM" id="Phobius"/>
    </source>
</evidence>
<feature type="transmembrane region" description="Helical" evidence="8">
    <location>
        <begin position="16"/>
        <end position="39"/>
    </location>
</feature>
<dbReference type="Pfam" id="PF09594">
    <property type="entry name" value="GT87"/>
    <property type="match status" value="1"/>
</dbReference>
<keyword evidence="10" id="KW-1185">Reference proteome</keyword>
<feature type="transmembrane region" description="Helical" evidence="8">
    <location>
        <begin position="314"/>
        <end position="333"/>
    </location>
</feature>
<evidence type="ECO:0000313" key="9">
    <source>
        <dbReference type="EMBL" id="GAK50757.1"/>
    </source>
</evidence>
<dbReference type="AlphaFoldDB" id="A0A0S6VTB7"/>
<evidence type="ECO:0000256" key="2">
    <source>
        <dbReference type="ARBA" id="ARBA00022475"/>
    </source>
</evidence>
<evidence type="ECO:0000256" key="5">
    <source>
        <dbReference type="ARBA" id="ARBA00022989"/>
    </source>
</evidence>
<keyword evidence="5 8" id="KW-1133">Transmembrane helix</keyword>
<keyword evidence="2" id="KW-1003">Cell membrane</keyword>
<dbReference type="InterPro" id="IPR018584">
    <property type="entry name" value="GT87"/>
</dbReference>
<feature type="transmembrane region" description="Helical" evidence="8">
    <location>
        <begin position="204"/>
        <end position="229"/>
    </location>
</feature>
<keyword evidence="6 8" id="KW-0472">Membrane</keyword>
<comment type="similarity">
    <text evidence="7">Belongs to the glycosyltransferase 87 family.</text>
</comment>
<gene>
    <name evidence="9" type="ORF">U14_01998</name>
</gene>
<name>A0A0S6VTB7_9BACT</name>
<feature type="transmembrane region" description="Helical" evidence="8">
    <location>
        <begin position="236"/>
        <end position="256"/>
    </location>
</feature>
<keyword evidence="3" id="KW-0808">Transferase</keyword>
<feature type="transmembrane region" description="Helical" evidence="8">
    <location>
        <begin position="60"/>
        <end position="79"/>
    </location>
</feature>
<evidence type="ECO:0008006" key="11">
    <source>
        <dbReference type="Google" id="ProtNLM"/>
    </source>
</evidence>
<dbReference type="HOGENOM" id="CLU_591426_0_0_0"/>
<protein>
    <recommendedName>
        <fullName evidence="11">DUF2029 domain-containing protein</fullName>
    </recommendedName>
</protein>
<dbReference type="GO" id="GO:0016758">
    <property type="term" value="F:hexosyltransferase activity"/>
    <property type="evidence" value="ECO:0007669"/>
    <property type="project" value="InterPro"/>
</dbReference>
<evidence type="ECO:0000256" key="7">
    <source>
        <dbReference type="ARBA" id="ARBA00024033"/>
    </source>
</evidence>
<dbReference type="EMBL" id="DF820456">
    <property type="protein sequence ID" value="GAK50757.1"/>
    <property type="molecule type" value="Genomic_DNA"/>
</dbReference>
<feature type="transmembrane region" description="Helical" evidence="8">
    <location>
        <begin position="418"/>
        <end position="440"/>
    </location>
</feature>
<evidence type="ECO:0000256" key="3">
    <source>
        <dbReference type="ARBA" id="ARBA00022679"/>
    </source>
</evidence>
<evidence type="ECO:0000256" key="1">
    <source>
        <dbReference type="ARBA" id="ARBA00004651"/>
    </source>
</evidence>
<reference evidence="9" key="1">
    <citation type="journal article" date="2015" name="PeerJ">
        <title>First genomic representation of candidate bacterial phylum KSB3 points to enhanced environmental sensing as a trigger of wastewater bulking.</title>
        <authorList>
            <person name="Sekiguchi Y."/>
            <person name="Ohashi A."/>
            <person name="Parks D.H."/>
            <person name="Yamauchi T."/>
            <person name="Tyson G.W."/>
            <person name="Hugenholtz P."/>
        </authorList>
    </citation>
    <scope>NUCLEOTIDE SEQUENCE [LARGE SCALE GENOMIC DNA]</scope>
</reference>
<dbReference type="GO" id="GO:0005886">
    <property type="term" value="C:plasma membrane"/>
    <property type="evidence" value="ECO:0007669"/>
    <property type="project" value="UniProtKB-SubCell"/>
</dbReference>
<evidence type="ECO:0000256" key="6">
    <source>
        <dbReference type="ARBA" id="ARBA00023136"/>
    </source>
</evidence>
<organism evidence="9">
    <name type="scientific">Candidatus Moduliflexus flocculans</name>
    <dbReference type="NCBI Taxonomy" id="1499966"/>
    <lineage>
        <taxon>Bacteria</taxon>
        <taxon>Candidatus Moduliflexota</taxon>
        <taxon>Candidatus Moduliflexia</taxon>
        <taxon>Candidatus Moduliflexales</taxon>
        <taxon>Candidatus Moduliflexaceae</taxon>
    </lineage>
</organism>
<keyword evidence="4 8" id="KW-0812">Transmembrane</keyword>
<feature type="transmembrane region" description="Helical" evidence="8">
    <location>
        <begin position="165"/>
        <end position="198"/>
    </location>
</feature>
<accession>A0A0S6VTB7</accession>
<evidence type="ECO:0000256" key="4">
    <source>
        <dbReference type="ARBA" id="ARBA00022692"/>
    </source>
</evidence>
<dbReference type="Proteomes" id="UP000030700">
    <property type="component" value="Unassembled WGS sequence"/>
</dbReference>